<evidence type="ECO:0008006" key="3">
    <source>
        <dbReference type="Google" id="ProtNLM"/>
    </source>
</evidence>
<dbReference type="RefSeq" id="WP_348710477.1">
    <property type="nucleotide sequence ID" value="NZ_CAXIXY010000003.1"/>
</dbReference>
<dbReference type="Gene3D" id="3.90.550.10">
    <property type="entry name" value="Spore Coat Polysaccharide Biosynthesis Protein SpsA, Chain A"/>
    <property type="match status" value="1"/>
</dbReference>
<gene>
    <name evidence="1" type="ORF">T190607A01A_10783</name>
</gene>
<dbReference type="InterPro" id="IPR018641">
    <property type="entry name" value="Trfase_1_rSAM/seldom-assoc"/>
</dbReference>
<dbReference type="PANTHER" id="PTHR36529">
    <property type="entry name" value="SLL1095 PROTEIN"/>
    <property type="match status" value="1"/>
</dbReference>
<dbReference type="SUPFAM" id="SSF53448">
    <property type="entry name" value="Nucleotide-diphospho-sugar transferases"/>
    <property type="match status" value="1"/>
</dbReference>
<reference evidence="1 2" key="1">
    <citation type="submission" date="2024-05" db="EMBL/GenBank/DDBJ databases">
        <authorList>
            <person name="Duchaud E."/>
        </authorList>
    </citation>
    <scope>NUCLEOTIDE SEQUENCE [LARGE SCALE GENOMIC DNA]</scope>
    <source>
        <strain evidence="1">Ena-SAMPLE-TAB-13-05-2024-13:56:06:370-140302</strain>
    </source>
</reference>
<dbReference type="EMBL" id="CAXIXY010000003">
    <property type="protein sequence ID" value="CAL2078954.1"/>
    <property type="molecule type" value="Genomic_DNA"/>
</dbReference>
<evidence type="ECO:0000313" key="2">
    <source>
        <dbReference type="Proteomes" id="UP001497416"/>
    </source>
</evidence>
<dbReference type="Pfam" id="PF09837">
    <property type="entry name" value="DUF2064"/>
    <property type="match status" value="1"/>
</dbReference>
<sequence length="230" mass="26151">MHNKNIHTAILLFANSPEEELKQKNISGSKNLYEYFNEETLLKAKQTGLDVVLFSDAKQVGKNFGERFSNAIASVFKQGYDAVITIGNDTPDLKTQHLLSAEANLQNQILTLGPSMDGGSYLITLSKNTFNTEEFQKLPWQSNHLFTALEEYLTSKKHTTRHIEVLKDVDETKDLYYFINRFRNTSLILKHLILSILSLPKEFVVKIFKTYNSTYSSDTFNKGSPSIVIS</sequence>
<dbReference type="PANTHER" id="PTHR36529:SF1">
    <property type="entry name" value="GLYCOSYLTRANSFERASE"/>
    <property type="match status" value="1"/>
</dbReference>
<dbReference type="Proteomes" id="UP001497416">
    <property type="component" value="Unassembled WGS sequence"/>
</dbReference>
<name>A0ABP1EGU4_9FLAO</name>
<protein>
    <recommendedName>
        <fullName evidence="3">DUF2064 domain-containing protein</fullName>
    </recommendedName>
</protein>
<proteinExistence type="predicted"/>
<comment type="caution">
    <text evidence="1">The sequence shown here is derived from an EMBL/GenBank/DDBJ whole genome shotgun (WGS) entry which is preliminary data.</text>
</comment>
<evidence type="ECO:0000313" key="1">
    <source>
        <dbReference type="EMBL" id="CAL2078954.1"/>
    </source>
</evidence>
<keyword evidence="2" id="KW-1185">Reference proteome</keyword>
<dbReference type="InterPro" id="IPR029044">
    <property type="entry name" value="Nucleotide-diphossugar_trans"/>
</dbReference>
<accession>A0ABP1EGU4</accession>
<organism evidence="1 2">
    <name type="scientific">Tenacibaculum platacis</name>
    <dbReference type="NCBI Taxonomy" id="3137852"/>
    <lineage>
        <taxon>Bacteria</taxon>
        <taxon>Pseudomonadati</taxon>
        <taxon>Bacteroidota</taxon>
        <taxon>Flavobacteriia</taxon>
        <taxon>Flavobacteriales</taxon>
        <taxon>Flavobacteriaceae</taxon>
        <taxon>Tenacibaculum</taxon>
    </lineage>
</organism>